<evidence type="ECO:0000313" key="2">
    <source>
        <dbReference type="Proteomes" id="UP000245865"/>
    </source>
</evidence>
<comment type="caution">
    <text evidence="1">The sequence shown here is derived from an EMBL/GenBank/DDBJ whole genome shotgun (WGS) entry which is preliminary data.</text>
</comment>
<gene>
    <name evidence="1" type="ORF">DKP76_16260</name>
</gene>
<dbReference type="AlphaFoldDB" id="A0A316J7I7"/>
<name>A0A316J7I7_9HYPH</name>
<protein>
    <submittedName>
        <fullName evidence="1">Uncharacterized protein</fullName>
    </submittedName>
</protein>
<reference evidence="1 2" key="1">
    <citation type="submission" date="2018-05" db="EMBL/GenBank/DDBJ databases">
        <title>Comparative genomic sequence analysis between strain HN4 and CCM 8460T (Falsochrobactrum ovis) will provide more evidence to prove that HN4 is a new species of Falsochrobactrum.</title>
        <authorList>
            <person name="Lyu W."/>
            <person name="Sun L."/>
            <person name="Yao L."/>
        </authorList>
    </citation>
    <scope>NUCLEOTIDE SEQUENCE [LARGE SCALE GENOMIC DNA]</scope>
    <source>
        <strain evidence="1 2">HN4</strain>
    </source>
</reference>
<proteinExistence type="predicted"/>
<dbReference type="EMBL" id="QGDB01000007">
    <property type="protein sequence ID" value="PWL16749.1"/>
    <property type="molecule type" value="Genomic_DNA"/>
</dbReference>
<keyword evidence="2" id="KW-1185">Reference proteome</keyword>
<organism evidence="1 2">
    <name type="scientific">Falsochrobactrum shanghaiense</name>
    <dbReference type="NCBI Taxonomy" id="2201899"/>
    <lineage>
        <taxon>Bacteria</taxon>
        <taxon>Pseudomonadati</taxon>
        <taxon>Pseudomonadota</taxon>
        <taxon>Alphaproteobacteria</taxon>
        <taxon>Hyphomicrobiales</taxon>
        <taxon>Brucellaceae</taxon>
        <taxon>Falsochrobactrum</taxon>
    </lineage>
</organism>
<evidence type="ECO:0000313" key="1">
    <source>
        <dbReference type="EMBL" id="PWL16749.1"/>
    </source>
</evidence>
<sequence>MSKGHLRVALPFLGLANTWSTRMTPEQAGRDDRLNTSRTMPRRAELIRVRLQCALPNWLGQTSGPAYRFRPGEFLHRDQQQPDGQEGRNDGYTAAMPAFCFGAGLEMPIRIRARTAFLPARFQVSKTSDSWLR</sequence>
<accession>A0A316J7I7</accession>
<dbReference type="Proteomes" id="UP000245865">
    <property type="component" value="Unassembled WGS sequence"/>
</dbReference>